<dbReference type="SUPFAM" id="SSF75304">
    <property type="entry name" value="Amidase signature (AS) enzymes"/>
    <property type="match status" value="1"/>
</dbReference>
<dbReference type="Gene3D" id="3.90.1300.10">
    <property type="entry name" value="Amidase signature (AS) domain"/>
    <property type="match status" value="1"/>
</dbReference>
<dbReference type="InterPro" id="IPR023631">
    <property type="entry name" value="Amidase_dom"/>
</dbReference>
<dbReference type="Pfam" id="PF01425">
    <property type="entry name" value="Amidase"/>
    <property type="match status" value="1"/>
</dbReference>
<dbReference type="PANTHER" id="PTHR42678:SF34">
    <property type="entry name" value="OS04G0183300 PROTEIN"/>
    <property type="match status" value="1"/>
</dbReference>
<gene>
    <name evidence="2" type="ORF">CBW65_05990</name>
</gene>
<dbReference type="NCBIfam" id="NF005300">
    <property type="entry name" value="PRK06828.1"/>
    <property type="match status" value="1"/>
</dbReference>
<dbReference type="RefSeq" id="WP_087456074.1">
    <property type="nucleotide sequence ID" value="NZ_CP021434.1"/>
</dbReference>
<dbReference type="EMBL" id="CP021434">
    <property type="protein sequence ID" value="ARU60684.1"/>
    <property type="molecule type" value="Genomic_DNA"/>
</dbReference>
<proteinExistence type="predicted"/>
<evidence type="ECO:0000259" key="1">
    <source>
        <dbReference type="Pfam" id="PF01425"/>
    </source>
</evidence>
<name>A0A1Y0IMV0_9BACL</name>
<protein>
    <submittedName>
        <fullName evidence="2">Amidase</fullName>
    </submittedName>
</protein>
<dbReference type="OrthoDB" id="9811471at2"/>
<feature type="domain" description="Amidase" evidence="1">
    <location>
        <begin position="36"/>
        <end position="471"/>
    </location>
</feature>
<dbReference type="InterPro" id="IPR036928">
    <property type="entry name" value="AS_sf"/>
</dbReference>
<dbReference type="AlphaFoldDB" id="A0A1Y0IMV0"/>
<organism evidence="2 3">
    <name type="scientific">Tumebacillus avium</name>
    <dbReference type="NCBI Taxonomy" id="1903704"/>
    <lineage>
        <taxon>Bacteria</taxon>
        <taxon>Bacillati</taxon>
        <taxon>Bacillota</taxon>
        <taxon>Bacilli</taxon>
        <taxon>Bacillales</taxon>
        <taxon>Alicyclobacillaceae</taxon>
        <taxon>Tumebacillus</taxon>
    </lineage>
</organism>
<dbReference type="Proteomes" id="UP000195437">
    <property type="component" value="Chromosome"/>
</dbReference>
<dbReference type="PANTHER" id="PTHR42678">
    <property type="entry name" value="AMIDASE"/>
    <property type="match status" value="1"/>
</dbReference>
<dbReference type="KEGG" id="tum:CBW65_05990"/>
<sequence length="494" mass="53122">MKNPRLQQLSASWLIEATIEDMQQAMEEGKITSRDLVLMYLCRIADYDQQGPALKSVLEINPDALQIAEALDAERKQNGPRGLMHGIPVLLKDNIDTGDKMHTSAGSLALANSIAPQDSFVAKQLRAAGAVLLGKTNMTEWANFMAENMPTGYSSRGGQSLNPYGAEFMTGGSSAGSGVAVGANLTAVAVGTETSGSILSPASQNSIVGLKPTLGLISRSGIIPLAHSQDMAGPMARTVRDAAILLNALTGVDANDPITGTSQEAAQHDYTKFLQKGSLKGLRLGVATHIMTKYELPAEKKALIEAAVDVLRELGADVFEVELPNFDQDWSASKTFFHEFKSDLNAYLKKLGPAASVRSLRELILFNDADPKRMLKYGQAHLLEAEATSGTLIEPDYILSRERDLYWAKDAGLDAMMAEHQLDAWIAPNNWGAMYPAIAGYPSITIPAGYAPTGEPVGVTFSAGAYSEPLLFKLAYAYEQATQHRKAPEFTATK</sequence>
<evidence type="ECO:0000313" key="2">
    <source>
        <dbReference type="EMBL" id="ARU60684.1"/>
    </source>
</evidence>
<reference evidence="3" key="1">
    <citation type="submission" date="2017-05" db="EMBL/GenBank/DDBJ databases">
        <authorList>
            <person name="Sung H."/>
        </authorList>
    </citation>
    <scope>NUCLEOTIDE SEQUENCE [LARGE SCALE GENOMIC DNA]</scope>
    <source>
        <strain evidence="3">AR23208</strain>
    </source>
</reference>
<evidence type="ECO:0000313" key="3">
    <source>
        <dbReference type="Proteomes" id="UP000195437"/>
    </source>
</evidence>
<accession>A0A1Y0IMV0</accession>
<keyword evidence="3" id="KW-1185">Reference proteome</keyword>